<reference evidence="8" key="1">
    <citation type="submission" date="2025-08" db="UniProtKB">
        <authorList>
            <consortium name="RefSeq"/>
        </authorList>
    </citation>
    <scope>IDENTIFICATION</scope>
</reference>
<dbReference type="Proteomes" id="UP001652582">
    <property type="component" value="Chromosome 22"/>
</dbReference>
<gene>
    <name evidence="8" type="primary">LOC128199339</name>
</gene>
<evidence type="ECO:0000256" key="2">
    <source>
        <dbReference type="ARBA" id="ARBA00022771"/>
    </source>
</evidence>
<keyword evidence="3" id="KW-0862">Zinc</keyword>
<accession>A0ABM3LZ92</accession>
<dbReference type="SUPFAM" id="SSF57716">
    <property type="entry name" value="Glucocorticoid receptor-like (DNA-binding domain)"/>
    <property type="match status" value="1"/>
</dbReference>
<dbReference type="PANTHER" id="PTHR47577:SF2">
    <property type="entry name" value="THAP DOMAIN CONTAINING 9"/>
    <property type="match status" value="1"/>
</dbReference>
<keyword evidence="1" id="KW-0479">Metal-binding</keyword>
<sequence length="895" mass="101686">MSDKYRKCVKCGASAFKDPTLTFHSFPRAGKASSCSRLRIWAEYCFANVTEKELKGLHGSHKLLCSKHFHRSAYTDDTMKKLNRNAVPNVSSSPVETSQQHFVSEELSVPLQPTIPNVPILSQPPDTPHKYLSQVNPSVPSQLSVLDEPILVLPDPSPQTIILKSPSVSKSIHPENQLGKQQLKKCKKYLNKIYRLKMALKKKKNVKGNRKCFLEALTKTEYLEKFNQYLNPAFGVLLQSQMTNSRRKLQGRRWTLNEKILALAIYKKSSACYKLLRRMMCLPNPGTLKCLLNRVYLPCGVNKKVMASLKEISQGEEKKDNLWVLLFDEMSIRKNLIYNPKTDAIEGYQDHGSQGRNQQMASHALVFMLVGLRKRWKQPIAHFFSGDSVTADRLQAIIKEVLAECFSHNLVVVATVCDMDGVNMRALNALGSTVDRPFFIYNENEIVTIMDPPHLLKCFRNNFLKHNIKCPDNFATNAVSGIAKWEHIKEFFKNDNNNPNFVFAPALTDQHIHPNGKQKMKVKLAAQVLSHSVAAGIFAKVARNEISPEAVVTATLISKMDNIFDSLNADTPDLKRGKRYFTNITKKSEHLQLFHDMKTLFQNICFIGVRCAPPSVNGWIRTIRAVERLWHNLQKLNINALATRRLNQDPLENLFGCIRGHCGSNPNPNVPQFIAGLKTSIVNNLKYKSSLKNCEEDANSLMTNMTTFLKTNTYTLSTNSNTLSTSNNIPDDNTIMPDAESDEMQACAYVCGFIFKKLKNNTCKFCKNIMITKNVEPIHIFTTFKEYNDNKESLNYMNIAFVECVETSAIIINEYLVNHSHTSELKKNIKIKLNEVITFNWLDGCLKHKIENIDDIINCVSAICIKRFCTLKNRMFSAEASKNALHRKIKILKHD</sequence>
<evidence type="ECO:0000256" key="1">
    <source>
        <dbReference type="ARBA" id="ARBA00022723"/>
    </source>
</evidence>
<evidence type="ECO:0000256" key="3">
    <source>
        <dbReference type="ARBA" id="ARBA00022833"/>
    </source>
</evidence>
<dbReference type="InterPro" id="IPR048366">
    <property type="entry name" value="TNP-like_GBD"/>
</dbReference>
<dbReference type="RefSeq" id="XP_052744397.1">
    <property type="nucleotide sequence ID" value="XM_052888437.1"/>
</dbReference>
<proteinExistence type="predicted"/>
<protein>
    <submittedName>
        <fullName evidence="8">Uncharacterized protein LOC128199339</fullName>
    </submittedName>
</protein>
<name>A0ABM3LZ92_BICAN</name>
<evidence type="ECO:0000256" key="5">
    <source>
        <dbReference type="PROSITE-ProRule" id="PRU00309"/>
    </source>
</evidence>
<dbReference type="InterPro" id="IPR048365">
    <property type="entry name" value="TNP-like_RNaseH_N"/>
</dbReference>
<keyword evidence="4 5" id="KW-0238">DNA-binding</keyword>
<dbReference type="PANTHER" id="PTHR47577">
    <property type="entry name" value="THAP DOMAIN-CONTAINING PROTEIN 6"/>
    <property type="match status" value="1"/>
</dbReference>
<keyword evidence="2 5" id="KW-0863">Zinc-finger</keyword>
<feature type="domain" description="THAP-type" evidence="6">
    <location>
        <begin position="1"/>
        <end position="91"/>
    </location>
</feature>
<dbReference type="Pfam" id="PF21787">
    <property type="entry name" value="TNP-like_RNaseH_N"/>
    <property type="match status" value="1"/>
</dbReference>
<dbReference type="PROSITE" id="PS50950">
    <property type="entry name" value="ZF_THAP"/>
    <property type="match status" value="1"/>
</dbReference>
<dbReference type="SMART" id="SM00980">
    <property type="entry name" value="THAP"/>
    <property type="match status" value="1"/>
</dbReference>
<dbReference type="Pfam" id="PF21788">
    <property type="entry name" value="TNP-like_GBD"/>
    <property type="match status" value="1"/>
</dbReference>
<evidence type="ECO:0000259" key="6">
    <source>
        <dbReference type="PROSITE" id="PS50950"/>
    </source>
</evidence>
<dbReference type="InterPro" id="IPR048367">
    <property type="entry name" value="TNP-like_RNaseH_C"/>
</dbReference>
<dbReference type="GeneID" id="128199339"/>
<evidence type="ECO:0000313" key="7">
    <source>
        <dbReference type="Proteomes" id="UP001652582"/>
    </source>
</evidence>
<evidence type="ECO:0000313" key="8">
    <source>
        <dbReference type="RefSeq" id="XP_052744397.1"/>
    </source>
</evidence>
<organism evidence="7 8">
    <name type="scientific">Bicyclus anynana</name>
    <name type="common">Squinting bush brown butterfly</name>
    <dbReference type="NCBI Taxonomy" id="110368"/>
    <lineage>
        <taxon>Eukaryota</taxon>
        <taxon>Metazoa</taxon>
        <taxon>Ecdysozoa</taxon>
        <taxon>Arthropoda</taxon>
        <taxon>Hexapoda</taxon>
        <taxon>Insecta</taxon>
        <taxon>Pterygota</taxon>
        <taxon>Neoptera</taxon>
        <taxon>Endopterygota</taxon>
        <taxon>Lepidoptera</taxon>
        <taxon>Glossata</taxon>
        <taxon>Ditrysia</taxon>
        <taxon>Papilionoidea</taxon>
        <taxon>Nymphalidae</taxon>
        <taxon>Satyrinae</taxon>
        <taxon>Satyrini</taxon>
        <taxon>Mycalesina</taxon>
        <taxon>Bicyclus</taxon>
    </lineage>
</organism>
<dbReference type="InterPro" id="IPR006612">
    <property type="entry name" value="THAP_Znf"/>
</dbReference>
<evidence type="ECO:0000256" key="4">
    <source>
        <dbReference type="ARBA" id="ARBA00023125"/>
    </source>
</evidence>
<dbReference type="Pfam" id="PF05485">
    <property type="entry name" value="THAP"/>
    <property type="match status" value="1"/>
</dbReference>
<keyword evidence="7" id="KW-1185">Reference proteome</keyword>
<dbReference type="Pfam" id="PF21789">
    <property type="entry name" value="TNP-like_RNaseH_C"/>
    <property type="match status" value="1"/>
</dbReference>